<dbReference type="SUPFAM" id="SSF55961">
    <property type="entry name" value="Bet v1-like"/>
    <property type="match status" value="1"/>
</dbReference>
<dbReference type="OrthoDB" id="9769355at2"/>
<proteinExistence type="predicted"/>
<evidence type="ECO:0000256" key="5">
    <source>
        <dbReference type="ARBA" id="ARBA00023004"/>
    </source>
</evidence>
<dbReference type="InterPro" id="IPR015879">
    <property type="entry name" value="Ring_hydroxy_dOase_asu_C_dom"/>
</dbReference>
<dbReference type="CDD" id="cd03469">
    <property type="entry name" value="Rieske_RO_Alpha_N"/>
    <property type="match status" value="1"/>
</dbReference>
<dbReference type="InterPro" id="IPR001663">
    <property type="entry name" value="Rng_hydr_dOase-A"/>
</dbReference>
<evidence type="ECO:0000256" key="3">
    <source>
        <dbReference type="ARBA" id="ARBA00022723"/>
    </source>
</evidence>
<evidence type="ECO:0000313" key="9">
    <source>
        <dbReference type="Proteomes" id="UP000078596"/>
    </source>
</evidence>
<evidence type="ECO:0000256" key="2">
    <source>
        <dbReference type="ARBA" id="ARBA00022714"/>
    </source>
</evidence>
<comment type="cofactor">
    <cofactor evidence="1">
        <name>Fe cation</name>
        <dbReference type="ChEBI" id="CHEBI:24875"/>
    </cofactor>
</comment>
<keyword evidence="3" id="KW-0479">Metal-binding</keyword>
<dbReference type="GO" id="GO:0016491">
    <property type="term" value="F:oxidoreductase activity"/>
    <property type="evidence" value="ECO:0007669"/>
    <property type="project" value="UniProtKB-KW"/>
</dbReference>
<dbReference type="STRING" id="1860122.A9404_04240"/>
<evidence type="ECO:0000256" key="6">
    <source>
        <dbReference type="ARBA" id="ARBA00023014"/>
    </source>
</evidence>
<evidence type="ECO:0000256" key="4">
    <source>
        <dbReference type="ARBA" id="ARBA00023002"/>
    </source>
</evidence>
<sequence>MEDPQLPIDWYFDPVIHQRELDRLFALGPGYVGHALMTPAPGDYRVLERFDDARMLVNADGRIHLLGNVCRHRQALMLEGAGTLPRNRIICPLHRWTYDNQGHLIAAPKFAEKPCLDLERTGLQNWQGLLFAGPRDVTTDLAGMAAARALDFSGYRLDRIESTVYPINWKTFIEVYLEDYHVAPAHPGLRQFVRCEDLHWEYGDWWSVQTVSLNPLDQNAKTGSAPYQAWQKALNARTPDQVSYPYGAIWFTYYPGLMIEWYPEVLVISSLEPQGIESTRNIVEFYYPADIVAHQRGLIEAQQAAYHETAVEDEIICVKMQQGRKALYEAGKDEHGPYQLPLEEGMRHFHQFLRRTLSDTPPPAA</sequence>
<protein>
    <submittedName>
        <fullName evidence="8">Rieske (2Fe-2S) protein</fullName>
    </submittedName>
</protein>
<dbReference type="Pfam" id="PF00848">
    <property type="entry name" value="Ring_hydroxyl_A"/>
    <property type="match status" value="1"/>
</dbReference>
<keyword evidence="4" id="KW-0560">Oxidoreductase</keyword>
<organism evidence="8 9">
    <name type="scientific">Halothiobacillus diazotrophicus</name>
    <dbReference type="NCBI Taxonomy" id="1860122"/>
    <lineage>
        <taxon>Bacteria</taxon>
        <taxon>Pseudomonadati</taxon>
        <taxon>Pseudomonadota</taxon>
        <taxon>Gammaproteobacteria</taxon>
        <taxon>Chromatiales</taxon>
        <taxon>Halothiobacillaceae</taxon>
        <taxon>Halothiobacillus</taxon>
    </lineage>
</organism>
<dbReference type="CDD" id="cd00680">
    <property type="entry name" value="RHO_alpha_C"/>
    <property type="match status" value="1"/>
</dbReference>
<evidence type="ECO:0000256" key="1">
    <source>
        <dbReference type="ARBA" id="ARBA00001962"/>
    </source>
</evidence>
<dbReference type="PANTHER" id="PTHR43756">
    <property type="entry name" value="CHOLINE MONOOXYGENASE, CHLOROPLASTIC"/>
    <property type="match status" value="1"/>
</dbReference>
<dbReference type="InterPro" id="IPR036922">
    <property type="entry name" value="Rieske_2Fe-2S_sf"/>
</dbReference>
<dbReference type="InterPro" id="IPR017941">
    <property type="entry name" value="Rieske_2Fe-2S"/>
</dbReference>
<dbReference type="AlphaFoldDB" id="A0A191ZKA7"/>
<evidence type="ECO:0000313" key="8">
    <source>
        <dbReference type="EMBL" id="ANJ68273.1"/>
    </source>
</evidence>
<dbReference type="KEGG" id="haz:A9404_04240"/>
<evidence type="ECO:0000259" key="7">
    <source>
        <dbReference type="PROSITE" id="PS51296"/>
    </source>
</evidence>
<keyword evidence="5" id="KW-0408">Iron</keyword>
<dbReference type="GO" id="GO:0051537">
    <property type="term" value="F:2 iron, 2 sulfur cluster binding"/>
    <property type="evidence" value="ECO:0007669"/>
    <property type="project" value="UniProtKB-KW"/>
</dbReference>
<reference evidence="8 9" key="1">
    <citation type="submission" date="2016-06" db="EMBL/GenBank/DDBJ databases">
        <title>Insight into the functional genes involving in sulfur oxidation in Pearl River water.</title>
        <authorList>
            <person name="Luo J."/>
            <person name="Tan X."/>
            <person name="Lin W."/>
        </authorList>
    </citation>
    <scope>NUCLEOTIDE SEQUENCE [LARGE SCALE GENOMIC DNA]</scope>
    <source>
        <strain evidence="8 9">LS2</strain>
    </source>
</reference>
<dbReference type="GO" id="GO:0005506">
    <property type="term" value="F:iron ion binding"/>
    <property type="evidence" value="ECO:0007669"/>
    <property type="project" value="InterPro"/>
</dbReference>
<dbReference type="EMBL" id="CP016027">
    <property type="protein sequence ID" value="ANJ68273.1"/>
    <property type="molecule type" value="Genomic_DNA"/>
</dbReference>
<gene>
    <name evidence="8" type="ORF">A9404_04240</name>
</gene>
<dbReference type="Proteomes" id="UP000078596">
    <property type="component" value="Chromosome"/>
</dbReference>
<dbReference type="Gene3D" id="3.90.380.10">
    <property type="entry name" value="Naphthalene 1,2-dioxygenase Alpha Subunit, Chain A, domain 1"/>
    <property type="match status" value="1"/>
</dbReference>
<dbReference type="PRINTS" id="PR00090">
    <property type="entry name" value="RNGDIOXGNASE"/>
</dbReference>
<feature type="domain" description="Rieske" evidence="7">
    <location>
        <begin position="31"/>
        <end position="132"/>
    </location>
</feature>
<keyword evidence="2" id="KW-0001">2Fe-2S</keyword>
<dbReference type="Gene3D" id="2.102.10.10">
    <property type="entry name" value="Rieske [2Fe-2S] iron-sulphur domain"/>
    <property type="match status" value="1"/>
</dbReference>
<dbReference type="PROSITE" id="PS51296">
    <property type="entry name" value="RIESKE"/>
    <property type="match status" value="1"/>
</dbReference>
<accession>A0A191ZKA7</accession>
<dbReference type="Pfam" id="PF00355">
    <property type="entry name" value="Rieske"/>
    <property type="match status" value="1"/>
</dbReference>
<dbReference type="PANTHER" id="PTHR43756:SF5">
    <property type="entry name" value="CHOLINE MONOOXYGENASE, CHLOROPLASTIC"/>
    <property type="match status" value="1"/>
</dbReference>
<keyword evidence="6" id="KW-0411">Iron-sulfur</keyword>
<name>A0A191ZKA7_9GAMM</name>
<keyword evidence="9" id="KW-1185">Reference proteome</keyword>
<dbReference type="SUPFAM" id="SSF50022">
    <property type="entry name" value="ISP domain"/>
    <property type="match status" value="1"/>
</dbReference>